<protein>
    <recommendedName>
        <fullName evidence="3">Carboxylic ester hydrolase</fullName>
        <ecNumber evidence="3">3.1.1.-</ecNumber>
    </recommendedName>
</protein>
<sequence>MHVLQTSIINNALFVACAISQSLPTVDLGYEVHRAIALNVHTYQTPQFDDYHAHSLTLIPKVSGGYYNFSNIPYAEPPIGALRFAKPIPPKQTDSSTINNGSVEHICPQGQPFINAINTKFLEYYIADNTSTFPFAQLNDSLYAESTAQLVPRQDPRVSEDCLLLDVMVPRQVFNNSTTPSVPQNSSAGLPVLVWIHGGGFGSNSKEEVGNPAGLIKDALEADGEGVVYVAMNYRLGAFGFLAGPTFEASGGTANNGLYDQRLAFDWVQKYIHLFGGDPNRVTIFGESAGGSSIVFHITAYGGTAGPSPFQQGLPMSPWFVSDIPAQQQENAFNQFLALANVSTLEELKKTPIGSLNTANSLAVGFGAYNTPGHYGAFTYVPVVDGEYVPDAPGRLLLQGRFDKSIKVMNGHNAAEGVLFTLPTANTSDAFTSLVELWLPSANASTVSYITTTLYPPTFDGSLPYTDNLSRSILFVAEYAITCATNFLDRAFDNQTYGYQFSVPPAFHANDNRYTFYNGPGTNDTYGTYNVTVALAHQRQIVTFAETGVPEGIPIYGNGTILDLNNTGLPFQPIPDPNANNRCLFFQQGDFLNSTTGTFNASVSVYPSNDTSGATNGTMMGSGGVGSAGQSKVSSEGVKRGGIRFVEIAAGAVVVLGAGCLL</sequence>
<dbReference type="PANTHER" id="PTHR11559">
    <property type="entry name" value="CARBOXYLESTERASE"/>
    <property type="match status" value="1"/>
</dbReference>
<evidence type="ECO:0000256" key="3">
    <source>
        <dbReference type="RuleBase" id="RU361235"/>
    </source>
</evidence>
<comment type="caution">
    <text evidence="5">The sequence shown here is derived from an EMBL/GenBank/DDBJ whole genome shotgun (WGS) entry which is preliminary data.</text>
</comment>
<proteinExistence type="inferred from homology"/>
<dbReference type="SUPFAM" id="SSF53474">
    <property type="entry name" value="alpha/beta-Hydrolases"/>
    <property type="match status" value="1"/>
</dbReference>
<reference evidence="5 6" key="1">
    <citation type="journal article" date="2020" name="Genomics">
        <title>Complete, high-quality genomes from long-read metagenomic sequencing of two wolf lichen thalli reveals enigmatic genome architecture.</title>
        <authorList>
            <person name="McKenzie S.K."/>
            <person name="Walston R.F."/>
            <person name="Allen J.L."/>
        </authorList>
    </citation>
    <scope>NUCLEOTIDE SEQUENCE [LARGE SCALE GENOMIC DNA]</scope>
    <source>
        <strain evidence="5">WasteWater1</strain>
    </source>
</reference>
<keyword evidence="6" id="KW-1185">Reference proteome</keyword>
<dbReference type="GeneID" id="59330288"/>
<dbReference type="EC" id="3.1.1.-" evidence="3"/>
<evidence type="ECO:0000313" key="5">
    <source>
        <dbReference type="EMBL" id="KAF6221906.1"/>
    </source>
</evidence>
<dbReference type="GO" id="GO:0016787">
    <property type="term" value="F:hydrolase activity"/>
    <property type="evidence" value="ECO:0007669"/>
    <property type="project" value="UniProtKB-KW"/>
</dbReference>
<evidence type="ECO:0000256" key="2">
    <source>
        <dbReference type="ARBA" id="ARBA00022801"/>
    </source>
</evidence>
<dbReference type="Gene3D" id="3.40.50.1820">
    <property type="entry name" value="alpha/beta hydrolase"/>
    <property type="match status" value="1"/>
</dbReference>
<organism evidence="5 6">
    <name type="scientific">Letharia lupina</name>
    <dbReference type="NCBI Taxonomy" id="560253"/>
    <lineage>
        <taxon>Eukaryota</taxon>
        <taxon>Fungi</taxon>
        <taxon>Dikarya</taxon>
        <taxon>Ascomycota</taxon>
        <taxon>Pezizomycotina</taxon>
        <taxon>Lecanoromycetes</taxon>
        <taxon>OSLEUM clade</taxon>
        <taxon>Lecanoromycetidae</taxon>
        <taxon>Lecanorales</taxon>
        <taxon>Lecanorineae</taxon>
        <taxon>Parmeliaceae</taxon>
        <taxon>Letharia</taxon>
    </lineage>
</organism>
<keyword evidence="2 3" id="KW-0378">Hydrolase</keyword>
<evidence type="ECO:0000256" key="1">
    <source>
        <dbReference type="ARBA" id="ARBA00005964"/>
    </source>
</evidence>
<accession>A0A8H6CEU9</accession>
<dbReference type="RefSeq" id="XP_037151341.1">
    <property type="nucleotide sequence ID" value="XM_037292802.1"/>
</dbReference>
<dbReference type="Proteomes" id="UP000593566">
    <property type="component" value="Unassembled WGS sequence"/>
</dbReference>
<evidence type="ECO:0000313" key="6">
    <source>
        <dbReference type="Proteomes" id="UP000593566"/>
    </source>
</evidence>
<comment type="similarity">
    <text evidence="1 3">Belongs to the type-B carboxylesterase/lipase family.</text>
</comment>
<dbReference type="InterPro" id="IPR050309">
    <property type="entry name" value="Type-B_Carboxylest/Lipase"/>
</dbReference>
<dbReference type="InterPro" id="IPR002018">
    <property type="entry name" value="CarbesteraseB"/>
</dbReference>
<dbReference type="PROSITE" id="PS00122">
    <property type="entry name" value="CARBOXYLESTERASE_B_1"/>
    <property type="match status" value="1"/>
</dbReference>
<dbReference type="InterPro" id="IPR029058">
    <property type="entry name" value="AB_hydrolase_fold"/>
</dbReference>
<dbReference type="Pfam" id="PF00135">
    <property type="entry name" value="COesterase"/>
    <property type="match status" value="1"/>
</dbReference>
<name>A0A8H6CEU9_9LECA</name>
<dbReference type="EMBL" id="JACCJB010000013">
    <property type="protein sequence ID" value="KAF6221906.1"/>
    <property type="molecule type" value="Genomic_DNA"/>
</dbReference>
<dbReference type="InterPro" id="IPR019826">
    <property type="entry name" value="Carboxylesterase_B_AS"/>
</dbReference>
<dbReference type="AlphaFoldDB" id="A0A8H6CEU9"/>
<evidence type="ECO:0000259" key="4">
    <source>
        <dbReference type="Pfam" id="PF00135"/>
    </source>
</evidence>
<gene>
    <name evidence="5" type="ORF">HO133_001874</name>
</gene>
<feature type="domain" description="Carboxylesterase type B" evidence="4">
    <location>
        <begin position="65"/>
        <end position="552"/>
    </location>
</feature>